<reference evidence="1 2" key="1">
    <citation type="submission" date="2020-04" db="EMBL/GenBank/DDBJ databases">
        <title>Complete genome sequence of Spiroplasma platyhelix ATCC 51748, an insect isolate.</title>
        <authorList>
            <person name="Green E.A."/>
            <person name="Klassen J.L."/>
        </authorList>
    </citation>
    <scope>NUCLEOTIDE SEQUENCE [LARGE SCALE GENOMIC DNA]</scope>
    <source>
        <strain evidence="1 2">PALS-1</strain>
    </source>
</reference>
<organism evidence="1 2">
    <name type="scientific">Spiroplasma platyhelix PALS-1</name>
    <dbReference type="NCBI Taxonomy" id="1276218"/>
    <lineage>
        <taxon>Bacteria</taxon>
        <taxon>Bacillati</taxon>
        <taxon>Mycoplasmatota</taxon>
        <taxon>Mollicutes</taxon>
        <taxon>Entomoplasmatales</taxon>
        <taxon>Spiroplasmataceae</taxon>
        <taxon>Spiroplasma</taxon>
    </lineage>
</organism>
<dbReference type="Proteomes" id="UP000584587">
    <property type="component" value="Unassembled WGS sequence"/>
</dbReference>
<dbReference type="InterPro" id="IPR016064">
    <property type="entry name" value="NAD/diacylglycerol_kinase_sf"/>
</dbReference>
<dbReference type="InterPro" id="IPR017438">
    <property type="entry name" value="ATP-NAD_kinase_N"/>
</dbReference>
<dbReference type="InterPro" id="IPR017437">
    <property type="entry name" value="ATP-NAD_kinase_PpnK-typ_C"/>
</dbReference>
<dbReference type="Gene3D" id="2.60.200.30">
    <property type="entry name" value="Probable inorganic polyphosphate/atp-NAD kinase, domain 2"/>
    <property type="match status" value="1"/>
</dbReference>
<protein>
    <recommendedName>
        <fullName evidence="3">Inorganic polyphosphate/ATP-NAD kinase</fullName>
    </recommendedName>
</protein>
<evidence type="ECO:0000313" key="1">
    <source>
        <dbReference type="EMBL" id="NKE38338.1"/>
    </source>
</evidence>
<keyword evidence="2" id="KW-1185">Reference proteome</keyword>
<proteinExistence type="predicted"/>
<comment type="caution">
    <text evidence="1">The sequence shown here is derived from an EMBL/GenBank/DDBJ whole genome shotgun (WGS) entry which is preliminary data.</text>
</comment>
<dbReference type="SUPFAM" id="SSF111331">
    <property type="entry name" value="NAD kinase/diacylglycerol kinase-like"/>
    <property type="match status" value="1"/>
</dbReference>
<evidence type="ECO:0000313" key="2">
    <source>
        <dbReference type="Proteomes" id="UP000584587"/>
    </source>
</evidence>
<dbReference type="EMBL" id="JAAVVK010000001">
    <property type="protein sequence ID" value="NKE38338.1"/>
    <property type="molecule type" value="Genomic_DNA"/>
</dbReference>
<dbReference type="PANTHER" id="PTHR20275">
    <property type="entry name" value="NAD KINASE"/>
    <property type="match status" value="1"/>
</dbReference>
<dbReference type="PANTHER" id="PTHR20275:SF0">
    <property type="entry name" value="NAD KINASE"/>
    <property type="match status" value="1"/>
</dbReference>
<evidence type="ECO:0008006" key="3">
    <source>
        <dbReference type="Google" id="ProtNLM"/>
    </source>
</evidence>
<dbReference type="GO" id="GO:0019674">
    <property type="term" value="P:NAD+ metabolic process"/>
    <property type="evidence" value="ECO:0007669"/>
    <property type="project" value="InterPro"/>
</dbReference>
<dbReference type="Gene3D" id="3.40.50.10330">
    <property type="entry name" value="Probable inorganic polyphosphate/atp-NAD kinase, domain 1"/>
    <property type="match status" value="1"/>
</dbReference>
<dbReference type="GO" id="GO:0003951">
    <property type="term" value="F:NAD+ kinase activity"/>
    <property type="evidence" value="ECO:0007669"/>
    <property type="project" value="InterPro"/>
</dbReference>
<accession>A0A846UCU7</accession>
<name>A0A846UCU7_9MOLU</name>
<dbReference type="GO" id="GO:0006741">
    <property type="term" value="P:NADP+ biosynthetic process"/>
    <property type="evidence" value="ECO:0007669"/>
    <property type="project" value="TreeGrafter"/>
</dbReference>
<gene>
    <name evidence="1" type="ORF">HER12_01020</name>
</gene>
<dbReference type="AlphaFoldDB" id="A0A846UCU7"/>
<dbReference type="RefSeq" id="WP_168104810.1">
    <property type="nucleotide sequence ID" value="NZ_CP051215.1"/>
</dbReference>
<sequence length="271" mass="30614">MSASYQFAVLTNDYQDSKKVALSLKQKLKKIKAKENNVSPDLVFIIGGDGTFLKGVNKYNQHLDRVKFITFKQGKIGFYHNFAITDVDRVVEALANDADKLVVNELDLLEVEMNSKILYAINEVRLVNFSQTLRCDVLLNNELLQVFSGSGLIFSTKTGSTGLMKTAGGAVILSSARLMEYQELFPVNNNMHRSLRAPLILDYNQVVTLKLQATEKEKLSNNHLVVDTFDFYDKLVSEIKVKISNQTLKIFAFKTNNISLIKKLNNSFIQF</sequence>